<evidence type="ECO:0000313" key="2">
    <source>
        <dbReference type="Proteomes" id="UP000606786"/>
    </source>
</evidence>
<gene>
    <name evidence="1" type="ORF">CCAP1982_LOCUS3877</name>
</gene>
<dbReference type="EMBL" id="CAJHJT010000001">
    <property type="protein sequence ID" value="CAD6995156.1"/>
    <property type="molecule type" value="Genomic_DNA"/>
</dbReference>
<dbReference type="Proteomes" id="UP000606786">
    <property type="component" value="Unassembled WGS sequence"/>
</dbReference>
<organism evidence="1 2">
    <name type="scientific">Ceratitis capitata</name>
    <name type="common">Mediterranean fruit fly</name>
    <name type="synonym">Tephritis capitata</name>
    <dbReference type="NCBI Taxonomy" id="7213"/>
    <lineage>
        <taxon>Eukaryota</taxon>
        <taxon>Metazoa</taxon>
        <taxon>Ecdysozoa</taxon>
        <taxon>Arthropoda</taxon>
        <taxon>Hexapoda</taxon>
        <taxon>Insecta</taxon>
        <taxon>Pterygota</taxon>
        <taxon>Neoptera</taxon>
        <taxon>Endopterygota</taxon>
        <taxon>Diptera</taxon>
        <taxon>Brachycera</taxon>
        <taxon>Muscomorpha</taxon>
        <taxon>Tephritoidea</taxon>
        <taxon>Tephritidae</taxon>
        <taxon>Ceratitis</taxon>
        <taxon>Ceratitis</taxon>
    </lineage>
</organism>
<name>A0A811UAP8_CERCA</name>
<protein>
    <submittedName>
        <fullName evidence="1">(Mediterranean fruit fly) hypothetical protein</fullName>
    </submittedName>
</protein>
<proteinExistence type="predicted"/>
<reference evidence="1" key="1">
    <citation type="submission" date="2020-11" db="EMBL/GenBank/DDBJ databases">
        <authorList>
            <person name="Whitehead M."/>
        </authorList>
    </citation>
    <scope>NUCLEOTIDE SEQUENCE</scope>
    <source>
        <strain evidence="1">EGII</strain>
    </source>
</reference>
<dbReference type="AlphaFoldDB" id="A0A811UAP8"/>
<sequence length="71" mass="7896">MFLHYGFRIVWTEIQDSGPGPPSIGLLCESTYHFQCEGATAFPINYVVMVSKTVVLAMIVTNCTVSLYNFS</sequence>
<accession>A0A811UAP8</accession>
<evidence type="ECO:0000313" key="1">
    <source>
        <dbReference type="EMBL" id="CAD6995156.1"/>
    </source>
</evidence>
<comment type="caution">
    <text evidence="1">The sequence shown here is derived from an EMBL/GenBank/DDBJ whole genome shotgun (WGS) entry which is preliminary data.</text>
</comment>
<keyword evidence="2" id="KW-1185">Reference proteome</keyword>